<proteinExistence type="predicted"/>
<evidence type="ECO:0000313" key="2">
    <source>
        <dbReference type="EMBL" id="OMO77529.1"/>
    </source>
</evidence>
<keyword evidence="1" id="KW-1133">Transmembrane helix</keyword>
<accession>A0A1R3I4R8</accession>
<gene>
    <name evidence="2" type="ORF">CCACVL1_14980</name>
</gene>
<reference evidence="2 3" key="1">
    <citation type="submission" date="2013-09" db="EMBL/GenBank/DDBJ databases">
        <title>Corchorus capsularis genome sequencing.</title>
        <authorList>
            <person name="Alam M."/>
            <person name="Haque M.S."/>
            <person name="Islam M.S."/>
            <person name="Emdad E.M."/>
            <person name="Islam M.M."/>
            <person name="Ahmed B."/>
            <person name="Halim A."/>
            <person name="Hossen Q.M.M."/>
            <person name="Hossain M.Z."/>
            <person name="Ahmed R."/>
            <person name="Khan M.M."/>
            <person name="Islam R."/>
            <person name="Rashid M.M."/>
            <person name="Khan S.A."/>
            <person name="Rahman M.S."/>
            <person name="Alam M."/>
        </authorList>
    </citation>
    <scope>NUCLEOTIDE SEQUENCE [LARGE SCALE GENOMIC DNA]</scope>
    <source>
        <strain evidence="3">cv. CVL-1</strain>
        <tissue evidence="2">Whole seedling</tissue>
    </source>
</reference>
<keyword evidence="1" id="KW-0472">Membrane</keyword>
<evidence type="ECO:0000256" key="1">
    <source>
        <dbReference type="SAM" id="Phobius"/>
    </source>
</evidence>
<dbReference type="Gramene" id="OMO77529">
    <property type="protein sequence ID" value="OMO77529"/>
    <property type="gene ID" value="CCACVL1_14980"/>
</dbReference>
<feature type="transmembrane region" description="Helical" evidence="1">
    <location>
        <begin position="706"/>
        <end position="723"/>
    </location>
</feature>
<feature type="transmembrane region" description="Helical" evidence="1">
    <location>
        <begin position="744"/>
        <end position="768"/>
    </location>
</feature>
<dbReference type="STRING" id="210143.A0A1R3I4R8"/>
<dbReference type="AlphaFoldDB" id="A0A1R3I4R8"/>
<sequence>MDDIDTEILREIQRKLTLRQLELKLEFVIDRAISNFQRKLTQGLKELSKARVAKVEDAFVKTKIEESSVDSEGTAIATNINKDASILTNIASPEYSESCIDATVENPSKMEDQSESTETGDFIHDEIPTTETKLLTLPATTLVPIESSNAFLLEGPKLSTGWVVEPYFVLNIFTQKSTSMVGFEGLPLVTMELPLDVFIGFRPGALVLNYLTDFDRKSSLIIHVCKLFDEMPEPDIALRTSLVSDYYLIGNIQHIIFYNSIVMRFVTSPWNGIVVGCSLLFEAQKIMCASIVCGTSVGLLQFGKQVKHALRTRGSSEKDLCGCSLIIEGKQMCYGMNEGSGVVFNELLMQYLYGDMLMLGNLVKIKLDEFKDASICGQNYFRKPCYKLDHHEKLRPAWFMAGGISLILIAKTTKNVIVLIVVPPAEPKLLESHMLGENNVLGGVPCFILEDKDDFMKGGYIHRIIFHIGLEIEKLNGKMKEKSYEPHVPETIREAIIFLQDMGTTSCDEESTELGEKLGYLHVHSLKNMILFFDILVGCLDPVLNLACASDFKYMFVLPMFSIEKTATATRDELAYGGQSDQLVVIVVFGGWKHATNWGQEAHFWSNRFSGRILSAKVKDAEFGLYSCLMDQWKLLKDSSTLVVYGLGVLYFSTGKQFGATQQQELSFSKARERQPQLNLLPWAFFGVAAKFQQLLSPIWCHFCSYFLYAWGFLGRAIIWSYYDHNSSKFFCSRVSKRKLFSVFRGYPGGAVLGSGYRGFWVSIVMGFEKRERMDFSSA</sequence>
<comment type="caution">
    <text evidence="2">The sequence shown here is derived from an EMBL/GenBank/DDBJ whole genome shotgun (WGS) entry which is preliminary data.</text>
</comment>
<keyword evidence="1" id="KW-0812">Transmembrane</keyword>
<dbReference type="OrthoDB" id="1732198at2759"/>
<dbReference type="EMBL" id="AWWV01010713">
    <property type="protein sequence ID" value="OMO77529.1"/>
    <property type="molecule type" value="Genomic_DNA"/>
</dbReference>
<dbReference type="Proteomes" id="UP000188268">
    <property type="component" value="Unassembled WGS sequence"/>
</dbReference>
<keyword evidence="3" id="KW-1185">Reference proteome</keyword>
<name>A0A1R3I4R8_COCAP</name>
<evidence type="ECO:0000313" key="3">
    <source>
        <dbReference type="Proteomes" id="UP000188268"/>
    </source>
</evidence>
<organism evidence="2 3">
    <name type="scientific">Corchorus capsularis</name>
    <name type="common">Jute</name>
    <dbReference type="NCBI Taxonomy" id="210143"/>
    <lineage>
        <taxon>Eukaryota</taxon>
        <taxon>Viridiplantae</taxon>
        <taxon>Streptophyta</taxon>
        <taxon>Embryophyta</taxon>
        <taxon>Tracheophyta</taxon>
        <taxon>Spermatophyta</taxon>
        <taxon>Magnoliopsida</taxon>
        <taxon>eudicotyledons</taxon>
        <taxon>Gunneridae</taxon>
        <taxon>Pentapetalae</taxon>
        <taxon>rosids</taxon>
        <taxon>malvids</taxon>
        <taxon>Malvales</taxon>
        <taxon>Malvaceae</taxon>
        <taxon>Grewioideae</taxon>
        <taxon>Apeibeae</taxon>
        <taxon>Corchorus</taxon>
    </lineage>
</organism>
<protein>
    <submittedName>
        <fullName evidence="2">Uncharacterized protein</fullName>
    </submittedName>
</protein>